<gene>
    <name evidence="2" type="ORF">ACFP3R_27535</name>
</gene>
<reference evidence="3" key="1">
    <citation type="journal article" date="2019" name="Int. J. Syst. Evol. Microbiol.">
        <title>The Global Catalogue of Microorganisms (GCM) 10K type strain sequencing project: providing services to taxonomists for standard genome sequencing and annotation.</title>
        <authorList>
            <consortium name="The Broad Institute Genomics Platform"/>
            <consortium name="The Broad Institute Genome Sequencing Center for Infectious Disease"/>
            <person name="Wu L."/>
            <person name="Ma J."/>
        </authorList>
    </citation>
    <scope>NUCLEOTIDE SEQUENCE [LARGE SCALE GENOMIC DNA]</scope>
    <source>
        <strain evidence="3">CGMCC 4.7246</strain>
    </source>
</reference>
<accession>A0ABW1PBR4</accession>
<sequence>MLSEFGPRVNAIRYWIDDVSWPLALGRGEQPPQLGLEPATTLTVRGSTALPP</sequence>
<protein>
    <submittedName>
        <fullName evidence="2">Uncharacterized protein</fullName>
    </submittedName>
</protein>
<feature type="region of interest" description="Disordered" evidence="1">
    <location>
        <begin position="29"/>
        <end position="52"/>
    </location>
</feature>
<evidence type="ECO:0000256" key="1">
    <source>
        <dbReference type="SAM" id="MobiDB-lite"/>
    </source>
</evidence>
<comment type="caution">
    <text evidence="2">The sequence shown here is derived from an EMBL/GenBank/DDBJ whole genome shotgun (WGS) entry which is preliminary data.</text>
</comment>
<proteinExistence type="predicted"/>
<dbReference type="EMBL" id="JBHSQO010000036">
    <property type="protein sequence ID" value="MFC6093039.1"/>
    <property type="molecule type" value="Genomic_DNA"/>
</dbReference>
<dbReference type="Proteomes" id="UP001596220">
    <property type="component" value="Unassembled WGS sequence"/>
</dbReference>
<dbReference type="RefSeq" id="WP_380639831.1">
    <property type="nucleotide sequence ID" value="NZ_JBHSQO010000036.1"/>
</dbReference>
<evidence type="ECO:0000313" key="2">
    <source>
        <dbReference type="EMBL" id="MFC6093039.1"/>
    </source>
</evidence>
<name>A0ABW1PBR4_9PSEU</name>
<organism evidence="2 3">
    <name type="scientific">Saccharothrix lopnurensis</name>
    <dbReference type="NCBI Taxonomy" id="1670621"/>
    <lineage>
        <taxon>Bacteria</taxon>
        <taxon>Bacillati</taxon>
        <taxon>Actinomycetota</taxon>
        <taxon>Actinomycetes</taxon>
        <taxon>Pseudonocardiales</taxon>
        <taxon>Pseudonocardiaceae</taxon>
        <taxon>Saccharothrix</taxon>
    </lineage>
</organism>
<evidence type="ECO:0000313" key="3">
    <source>
        <dbReference type="Proteomes" id="UP001596220"/>
    </source>
</evidence>
<keyword evidence="3" id="KW-1185">Reference proteome</keyword>